<dbReference type="GO" id="GO:0016491">
    <property type="term" value="F:oxidoreductase activity"/>
    <property type="evidence" value="ECO:0007669"/>
    <property type="project" value="UniProtKB-KW"/>
</dbReference>
<dbReference type="EMBL" id="KV417488">
    <property type="protein sequence ID" value="KZP31792.1"/>
    <property type="molecule type" value="Genomic_DNA"/>
</dbReference>
<accession>A0A166UKV3</accession>
<keyword evidence="2" id="KW-0560">Oxidoreductase</keyword>
<dbReference type="OrthoDB" id="202470at2759"/>
<dbReference type="PANTHER" id="PTHR43103">
    <property type="entry name" value="NUCLEOSIDE-DIPHOSPHATE-SUGAR EPIMERASE"/>
    <property type="match status" value="1"/>
</dbReference>
<dbReference type="AlphaFoldDB" id="A0A166UKV3"/>
<dbReference type="PANTHER" id="PTHR43103:SF5">
    <property type="entry name" value="4-EPIMERASE, PUTATIVE (AFU_ORTHOLOGUE AFUA_7G00360)-RELATED"/>
    <property type="match status" value="1"/>
</dbReference>
<dbReference type="Gene3D" id="3.40.50.720">
    <property type="entry name" value="NAD(P)-binding Rossmann-like Domain"/>
    <property type="match status" value="1"/>
</dbReference>
<dbReference type="InterPro" id="IPR001509">
    <property type="entry name" value="Epimerase_deHydtase"/>
</dbReference>
<keyword evidence="6" id="KW-1185">Reference proteome</keyword>
<organism evidence="5 6">
    <name type="scientific">Athelia psychrophila</name>
    <dbReference type="NCBI Taxonomy" id="1759441"/>
    <lineage>
        <taxon>Eukaryota</taxon>
        <taxon>Fungi</taxon>
        <taxon>Dikarya</taxon>
        <taxon>Basidiomycota</taxon>
        <taxon>Agaricomycotina</taxon>
        <taxon>Agaricomycetes</taxon>
        <taxon>Agaricomycetidae</taxon>
        <taxon>Atheliales</taxon>
        <taxon>Atheliaceae</taxon>
        <taxon>Athelia</taxon>
    </lineage>
</organism>
<evidence type="ECO:0000313" key="6">
    <source>
        <dbReference type="Proteomes" id="UP000076532"/>
    </source>
</evidence>
<sequence>MKIAITGGNGRLGENVVREAVAQGHCVVGIDQVTKPELIPLGTDFSFIEANLTVYDQVIDALRGCEAVIHLAATPHPRDYGVNTHNNNVVTSWNVLRAAAELDIKRIAQASSVNVITMVYSLKPKFDYFPLDEDHPCLPDEPYGLSKVICELQADTIVRRFPGLRIASIRPPWCVPSVTEAKKMLGSFEDDMARKSDELWGYVRYDCVADAFLRAVSQDSDAAWSGHEAFFAVAPDTLANGDSESLRQKYWSNVPVKGGGSFSGKQGFFDCSKAERLLGWVHPPDGSAAVPV</sequence>
<gene>
    <name evidence="5" type="ORF">FIBSPDRAFT_1037345</name>
</gene>
<protein>
    <submittedName>
        <fullName evidence="5">NAD(P)-binding protein</fullName>
    </submittedName>
</protein>
<dbReference type="Proteomes" id="UP000076532">
    <property type="component" value="Unassembled WGS sequence"/>
</dbReference>
<evidence type="ECO:0000256" key="1">
    <source>
        <dbReference type="ARBA" id="ARBA00007637"/>
    </source>
</evidence>
<dbReference type="Pfam" id="PF01370">
    <property type="entry name" value="Epimerase"/>
    <property type="match status" value="1"/>
</dbReference>
<dbReference type="STRING" id="436010.A0A166UKV3"/>
<feature type="domain" description="NAD-dependent epimerase/dehydratase" evidence="4">
    <location>
        <begin position="3"/>
        <end position="172"/>
    </location>
</feature>
<comment type="similarity">
    <text evidence="1">Belongs to the NAD(P)-dependent epimerase/dehydratase family.</text>
</comment>
<evidence type="ECO:0000313" key="5">
    <source>
        <dbReference type="EMBL" id="KZP31792.1"/>
    </source>
</evidence>
<evidence type="ECO:0000259" key="4">
    <source>
        <dbReference type="Pfam" id="PF01370"/>
    </source>
</evidence>
<dbReference type="SUPFAM" id="SSF51735">
    <property type="entry name" value="NAD(P)-binding Rossmann-fold domains"/>
    <property type="match status" value="1"/>
</dbReference>
<evidence type="ECO:0000256" key="3">
    <source>
        <dbReference type="ARBA" id="ARBA00023027"/>
    </source>
</evidence>
<proteinExistence type="inferred from homology"/>
<keyword evidence="3" id="KW-0520">NAD</keyword>
<name>A0A166UKV3_9AGAM</name>
<reference evidence="5 6" key="1">
    <citation type="journal article" date="2016" name="Mol. Biol. Evol.">
        <title>Comparative Genomics of Early-Diverging Mushroom-Forming Fungi Provides Insights into the Origins of Lignocellulose Decay Capabilities.</title>
        <authorList>
            <person name="Nagy L.G."/>
            <person name="Riley R."/>
            <person name="Tritt A."/>
            <person name="Adam C."/>
            <person name="Daum C."/>
            <person name="Floudas D."/>
            <person name="Sun H."/>
            <person name="Yadav J.S."/>
            <person name="Pangilinan J."/>
            <person name="Larsson K.H."/>
            <person name="Matsuura K."/>
            <person name="Barry K."/>
            <person name="Labutti K."/>
            <person name="Kuo R."/>
            <person name="Ohm R.A."/>
            <person name="Bhattacharya S.S."/>
            <person name="Shirouzu T."/>
            <person name="Yoshinaga Y."/>
            <person name="Martin F.M."/>
            <person name="Grigoriev I.V."/>
            <person name="Hibbett D.S."/>
        </authorList>
    </citation>
    <scope>NUCLEOTIDE SEQUENCE [LARGE SCALE GENOMIC DNA]</scope>
    <source>
        <strain evidence="5 6">CBS 109695</strain>
    </source>
</reference>
<evidence type="ECO:0000256" key="2">
    <source>
        <dbReference type="ARBA" id="ARBA00023002"/>
    </source>
</evidence>
<dbReference type="InterPro" id="IPR036291">
    <property type="entry name" value="NAD(P)-bd_dom_sf"/>
</dbReference>